<reference evidence="2" key="2">
    <citation type="submission" date="2018-05" db="EMBL/GenBank/DDBJ databases">
        <title>OmerRS3 (Oryza meridionalis Reference Sequence Version 3).</title>
        <authorList>
            <person name="Zhang J."/>
            <person name="Kudrna D."/>
            <person name="Lee S."/>
            <person name="Talag J."/>
            <person name="Welchert J."/>
            <person name="Wing R.A."/>
        </authorList>
    </citation>
    <scope>NUCLEOTIDE SEQUENCE [LARGE SCALE GENOMIC DNA]</scope>
    <source>
        <strain evidence="2">cv. OR44</strain>
    </source>
</reference>
<sequence>MARVVVFVVGGSCAASSVRALPHLPPRSVAPAASAAIVPTVRSSPPSRSAGSPWTGRTASRWFGTGASSTAATPPSLHTMKTGETSSPTSPIETDDAVPPSTTPPPPVLDEMSDCFSPPTSPQDTAAYLHALDPTVQYRDKHSLETCYEPLFFFRKHPAVEFHHPIDAPDSMFDSDINRMG</sequence>
<dbReference type="AlphaFoldDB" id="A0A0E0CFK3"/>
<proteinExistence type="predicted"/>
<dbReference type="Gramene" id="OMERI02G04510.2">
    <property type="protein sequence ID" value="OMERI02G04510.2"/>
    <property type="gene ID" value="OMERI02G04510"/>
</dbReference>
<feature type="compositionally biased region" description="Polar residues" evidence="1">
    <location>
        <begin position="82"/>
        <end position="92"/>
    </location>
</feature>
<reference evidence="2" key="1">
    <citation type="submission" date="2015-04" db="UniProtKB">
        <authorList>
            <consortium name="EnsemblPlants"/>
        </authorList>
    </citation>
    <scope>IDENTIFICATION</scope>
</reference>
<keyword evidence="3" id="KW-1185">Reference proteome</keyword>
<dbReference type="HOGENOM" id="CLU_1491302_0_0_1"/>
<evidence type="ECO:0000313" key="3">
    <source>
        <dbReference type="Proteomes" id="UP000008021"/>
    </source>
</evidence>
<evidence type="ECO:0000313" key="2">
    <source>
        <dbReference type="EnsemblPlants" id="OMERI02G04510.2"/>
    </source>
</evidence>
<protein>
    <submittedName>
        <fullName evidence="2">Uncharacterized protein</fullName>
    </submittedName>
</protein>
<name>A0A0E0CFK3_9ORYZ</name>
<evidence type="ECO:0000256" key="1">
    <source>
        <dbReference type="SAM" id="MobiDB-lite"/>
    </source>
</evidence>
<organism evidence="2">
    <name type="scientific">Oryza meridionalis</name>
    <dbReference type="NCBI Taxonomy" id="40149"/>
    <lineage>
        <taxon>Eukaryota</taxon>
        <taxon>Viridiplantae</taxon>
        <taxon>Streptophyta</taxon>
        <taxon>Embryophyta</taxon>
        <taxon>Tracheophyta</taxon>
        <taxon>Spermatophyta</taxon>
        <taxon>Magnoliopsida</taxon>
        <taxon>Liliopsida</taxon>
        <taxon>Poales</taxon>
        <taxon>Poaceae</taxon>
        <taxon>BOP clade</taxon>
        <taxon>Oryzoideae</taxon>
        <taxon>Oryzeae</taxon>
        <taxon>Oryzinae</taxon>
        <taxon>Oryza</taxon>
    </lineage>
</organism>
<feature type="compositionally biased region" description="Low complexity" evidence="1">
    <location>
        <begin position="38"/>
        <end position="49"/>
    </location>
</feature>
<accession>A0A0E0CFK3</accession>
<dbReference type="Proteomes" id="UP000008021">
    <property type="component" value="Chromosome 2"/>
</dbReference>
<feature type="region of interest" description="Disordered" evidence="1">
    <location>
        <begin position="38"/>
        <end position="122"/>
    </location>
</feature>
<dbReference type="EnsemblPlants" id="OMERI02G04510.2">
    <property type="protein sequence ID" value="OMERI02G04510.2"/>
    <property type="gene ID" value="OMERI02G04510"/>
</dbReference>